<dbReference type="EMBL" id="JARJCN010000043">
    <property type="protein sequence ID" value="KAJ7082844.1"/>
    <property type="molecule type" value="Genomic_DNA"/>
</dbReference>
<evidence type="ECO:0000313" key="2">
    <source>
        <dbReference type="Proteomes" id="UP001222325"/>
    </source>
</evidence>
<gene>
    <name evidence="1" type="ORF">B0H15DRAFT_952232</name>
</gene>
<evidence type="ECO:0000313" key="1">
    <source>
        <dbReference type="EMBL" id="KAJ7082844.1"/>
    </source>
</evidence>
<dbReference type="AlphaFoldDB" id="A0AAD6TZF8"/>
<proteinExistence type="predicted"/>
<comment type="caution">
    <text evidence="1">The sequence shown here is derived from an EMBL/GenBank/DDBJ whole genome shotgun (WGS) entry which is preliminary data.</text>
</comment>
<keyword evidence="2" id="KW-1185">Reference proteome</keyword>
<reference evidence="1" key="1">
    <citation type="submission" date="2023-03" db="EMBL/GenBank/DDBJ databases">
        <title>Massive genome expansion in bonnet fungi (Mycena s.s.) driven by repeated elements and novel gene families across ecological guilds.</title>
        <authorList>
            <consortium name="Lawrence Berkeley National Laboratory"/>
            <person name="Harder C.B."/>
            <person name="Miyauchi S."/>
            <person name="Viragh M."/>
            <person name="Kuo A."/>
            <person name="Thoen E."/>
            <person name="Andreopoulos B."/>
            <person name="Lu D."/>
            <person name="Skrede I."/>
            <person name="Drula E."/>
            <person name="Henrissat B."/>
            <person name="Morin E."/>
            <person name="Kohler A."/>
            <person name="Barry K."/>
            <person name="LaButti K."/>
            <person name="Morin E."/>
            <person name="Salamov A."/>
            <person name="Lipzen A."/>
            <person name="Mereny Z."/>
            <person name="Hegedus B."/>
            <person name="Baldrian P."/>
            <person name="Stursova M."/>
            <person name="Weitz H."/>
            <person name="Taylor A."/>
            <person name="Grigoriev I.V."/>
            <person name="Nagy L.G."/>
            <person name="Martin F."/>
            <person name="Kauserud H."/>
        </authorList>
    </citation>
    <scope>NUCLEOTIDE SEQUENCE</scope>
    <source>
        <strain evidence="1">CBHHK173m</strain>
    </source>
</reference>
<dbReference type="Proteomes" id="UP001222325">
    <property type="component" value="Unassembled WGS sequence"/>
</dbReference>
<accession>A0AAD6TZF8</accession>
<organism evidence="1 2">
    <name type="scientific">Mycena belliarum</name>
    <dbReference type="NCBI Taxonomy" id="1033014"/>
    <lineage>
        <taxon>Eukaryota</taxon>
        <taxon>Fungi</taxon>
        <taxon>Dikarya</taxon>
        <taxon>Basidiomycota</taxon>
        <taxon>Agaricomycotina</taxon>
        <taxon>Agaricomycetes</taxon>
        <taxon>Agaricomycetidae</taxon>
        <taxon>Agaricales</taxon>
        <taxon>Marasmiineae</taxon>
        <taxon>Mycenaceae</taxon>
        <taxon>Mycena</taxon>
    </lineage>
</organism>
<name>A0AAD6TZF8_9AGAR</name>
<protein>
    <submittedName>
        <fullName evidence="1">Uncharacterized protein</fullName>
    </submittedName>
</protein>
<sequence length="209" mass="22815">MLTNVDITIGSPPTTCDQTMPFHFKTTNFEDLTPRACSSLAWSRMFFAVSPGLKLLVLQARHASLAPGYVRDVSQPVPALTLHCGLPTYVTFEADNTTTRRDAGGSAEDYADDRCDAARAPDSRSDAAQCQRASTSAAAMSSTPPLTPSMLYAAADDQLYIPPQQDSSVRRDLAPQQGIAEDLLRPPGSLRVQRILRSVGQRLRRFFPK</sequence>